<feature type="compositionally biased region" description="Low complexity" evidence="1">
    <location>
        <begin position="564"/>
        <end position="578"/>
    </location>
</feature>
<protein>
    <recommendedName>
        <fullName evidence="2">GmrSD restriction endonucleases N-terminal domain-containing protein</fullName>
    </recommendedName>
</protein>
<dbReference type="InterPro" id="IPR004919">
    <property type="entry name" value="GmrSD_N"/>
</dbReference>
<feature type="compositionally biased region" description="Acidic residues" evidence="1">
    <location>
        <begin position="579"/>
        <end position="597"/>
    </location>
</feature>
<dbReference type="PANTHER" id="PTHR39639:SF1">
    <property type="entry name" value="DUF262 DOMAIN-CONTAINING PROTEIN"/>
    <property type="match status" value="1"/>
</dbReference>
<gene>
    <name evidence="3" type="ORF">G7Y89_g13767</name>
</gene>
<evidence type="ECO:0000259" key="2">
    <source>
        <dbReference type="Pfam" id="PF03235"/>
    </source>
</evidence>
<sequence length="686" mass="76145">MSAVEILLAEKNTFQPAMEASNISTPPEDKTEPKIEIEIKDDPDPEPIQIPASRNPARYATAPARIKKEEPNADDGKVDTSIPEARNVEDMFDDVDGPEIVDLTYEGIAEINGVDHFVCEDFKIPQIPKPQIVTRPLQSLNDNIESGHIILDPDYQREVVWDEGRASLLITSILMGYFIPPIIFNVKSKVIERDGQRITTYIRICVDGKQRLTSVNKFMNGQIGFFDSNSPQKKWYFCHPIFEGRGGYSNHNILPNAVKAHFLKQSFCCYEYTELKLDTEETMFQLVQRGIALTPAEKMRAMSTEWATFTKQYEDDYTLIVNLSKQTRASGFRLVLTIFTMVQEVMWGKRKRSAAPTLQASPQSLLKVLEDKVPIADALKLRYKSIFDRYENLVKMSSTQVTATRFKVNPNSVFDPAPDFLRSPGVEHVRTFSPLELIATAILVAINMDSRNDQELLEDVKAMRYYLRIKHKDLRVNAQCWVTVWGYVTEEMERRKQTQGFLPLSVYNGVGLVGRPGLYMSPYGPAIVGSPTPTGSAFNGESSNINGNAGGKVGASVGADNGDSSSALSTPAPSSPELSSEEEMTDSSTDENSDNEDELTKKKPAAKAVNGKGKGKGKAKQNGTTTKNSKSSAKPDRNGTVKGKQTPPKRKTRNSRPVIEVKASKKRTSISKSAATPPAKRAKSRA</sequence>
<feature type="region of interest" description="Disordered" evidence="1">
    <location>
        <begin position="534"/>
        <end position="686"/>
    </location>
</feature>
<evidence type="ECO:0000313" key="3">
    <source>
        <dbReference type="EMBL" id="KAF4624405.1"/>
    </source>
</evidence>
<evidence type="ECO:0000256" key="1">
    <source>
        <dbReference type="SAM" id="MobiDB-lite"/>
    </source>
</evidence>
<feature type="domain" description="GmrSD restriction endonucleases N-terminal" evidence="2">
    <location>
        <begin position="140"/>
        <end position="301"/>
    </location>
</feature>
<dbReference type="AlphaFoldDB" id="A0A8H4VXX2"/>
<feature type="compositionally biased region" description="Basic and acidic residues" evidence="1">
    <location>
        <begin position="66"/>
        <end position="78"/>
    </location>
</feature>
<feature type="compositionally biased region" description="Polar residues" evidence="1">
    <location>
        <begin position="534"/>
        <end position="547"/>
    </location>
</feature>
<accession>A0A8H4VXX2</accession>
<dbReference type="Pfam" id="PF03235">
    <property type="entry name" value="GmrSD_N"/>
    <property type="match status" value="1"/>
</dbReference>
<reference evidence="3 4" key="1">
    <citation type="submission" date="2020-03" db="EMBL/GenBank/DDBJ databases">
        <title>Draft Genome Sequence of Cudoniella acicularis.</title>
        <authorList>
            <person name="Buettner E."/>
            <person name="Kellner H."/>
        </authorList>
    </citation>
    <scope>NUCLEOTIDE SEQUENCE [LARGE SCALE GENOMIC DNA]</scope>
    <source>
        <strain evidence="3 4">DSM 108380</strain>
    </source>
</reference>
<name>A0A8H4VXX2_9HELO</name>
<organism evidence="3 4">
    <name type="scientific">Cudoniella acicularis</name>
    <dbReference type="NCBI Taxonomy" id="354080"/>
    <lineage>
        <taxon>Eukaryota</taxon>
        <taxon>Fungi</taxon>
        <taxon>Dikarya</taxon>
        <taxon>Ascomycota</taxon>
        <taxon>Pezizomycotina</taxon>
        <taxon>Leotiomycetes</taxon>
        <taxon>Helotiales</taxon>
        <taxon>Tricladiaceae</taxon>
        <taxon>Cudoniella</taxon>
    </lineage>
</organism>
<dbReference type="PANTHER" id="PTHR39639">
    <property type="entry name" value="CHROMOSOME 16, WHOLE GENOME SHOTGUN SEQUENCE"/>
    <property type="match status" value="1"/>
</dbReference>
<dbReference type="Proteomes" id="UP000566819">
    <property type="component" value="Unassembled WGS sequence"/>
</dbReference>
<proteinExistence type="predicted"/>
<dbReference type="OrthoDB" id="5419821at2759"/>
<keyword evidence="4" id="KW-1185">Reference proteome</keyword>
<dbReference type="EMBL" id="JAAMPI010001666">
    <property type="protein sequence ID" value="KAF4624405.1"/>
    <property type="molecule type" value="Genomic_DNA"/>
</dbReference>
<evidence type="ECO:0000313" key="4">
    <source>
        <dbReference type="Proteomes" id="UP000566819"/>
    </source>
</evidence>
<comment type="caution">
    <text evidence="3">The sequence shown here is derived from an EMBL/GenBank/DDBJ whole genome shotgun (WGS) entry which is preliminary data.</text>
</comment>
<feature type="region of interest" description="Disordered" evidence="1">
    <location>
        <begin position="37"/>
        <end position="80"/>
    </location>
</feature>